<comment type="caution">
    <text evidence="2">The sequence shown here is derived from an EMBL/GenBank/DDBJ whole genome shotgun (WGS) entry which is preliminary data.</text>
</comment>
<name>A0ABV6C4S7_9ACTN</name>
<dbReference type="EMBL" id="JBHLYQ010000138">
    <property type="protein sequence ID" value="MFC0082702.1"/>
    <property type="molecule type" value="Genomic_DNA"/>
</dbReference>
<feature type="region of interest" description="Disordered" evidence="1">
    <location>
        <begin position="68"/>
        <end position="99"/>
    </location>
</feature>
<protein>
    <submittedName>
        <fullName evidence="2">Uncharacterized protein</fullName>
    </submittedName>
</protein>
<keyword evidence="3" id="KW-1185">Reference proteome</keyword>
<organism evidence="2 3">
    <name type="scientific">Aciditerrimonas ferrireducens</name>
    <dbReference type="NCBI Taxonomy" id="667306"/>
    <lineage>
        <taxon>Bacteria</taxon>
        <taxon>Bacillati</taxon>
        <taxon>Actinomycetota</taxon>
        <taxon>Acidimicrobiia</taxon>
        <taxon>Acidimicrobiales</taxon>
        <taxon>Acidimicrobiaceae</taxon>
        <taxon>Aciditerrimonas</taxon>
    </lineage>
</organism>
<evidence type="ECO:0000313" key="2">
    <source>
        <dbReference type="EMBL" id="MFC0082702.1"/>
    </source>
</evidence>
<accession>A0ABV6C4S7</accession>
<reference evidence="2 3" key="1">
    <citation type="submission" date="2024-09" db="EMBL/GenBank/DDBJ databases">
        <authorList>
            <person name="Sun Q."/>
            <person name="Mori K."/>
        </authorList>
    </citation>
    <scope>NUCLEOTIDE SEQUENCE [LARGE SCALE GENOMIC DNA]</scope>
    <source>
        <strain evidence="2 3">JCM 15389</strain>
    </source>
</reference>
<sequence length="202" mass="20092">MATGTGDGAVPGASPGPSRDPEGRAALDAVASELAAALGEALRPAVVGASLAECPCLPLVFVLRPPAAGDGRRGGRAGEAGTAQVWVGEPSPDRVGRPSGELPVTVGRLAPASAAALVVEAALDDLPDLLGDPKALAVSYMQGRTRLEGRTGSVLGLLGWWTGPGGEPVREVLRTHLAGSPTWGSLLARRSDSPGAGSASQA</sequence>
<evidence type="ECO:0000313" key="3">
    <source>
        <dbReference type="Proteomes" id="UP001589788"/>
    </source>
</evidence>
<evidence type="ECO:0000256" key="1">
    <source>
        <dbReference type="SAM" id="MobiDB-lite"/>
    </source>
</evidence>
<dbReference type="RefSeq" id="WP_248108960.1">
    <property type="nucleotide sequence ID" value="NZ_JAKHEX010000022.1"/>
</dbReference>
<feature type="region of interest" description="Disordered" evidence="1">
    <location>
        <begin position="1"/>
        <end position="24"/>
    </location>
</feature>
<gene>
    <name evidence="2" type="ORF">ACFFRE_11220</name>
</gene>
<dbReference type="Proteomes" id="UP001589788">
    <property type="component" value="Unassembled WGS sequence"/>
</dbReference>
<proteinExistence type="predicted"/>